<name>A0A438BVV0_VITVI</name>
<protein>
    <submittedName>
        <fullName evidence="4">Uncharacterized protein</fullName>
    </submittedName>
</protein>
<evidence type="ECO:0000313" key="4">
    <source>
        <dbReference type="EMBL" id="RVW15092.1"/>
    </source>
</evidence>
<dbReference type="Proteomes" id="UP000288805">
    <property type="component" value="Unassembled WGS sequence"/>
</dbReference>
<dbReference type="Gene3D" id="1.25.70.10">
    <property type="entry name" value="Transcription termination factor 3, mitochondrial"/>
    <property type="match status" value="1"/>
</dbReference>
<reference evidence="4 5" key="1">
    <citation type="journal article" date="2018" name="PLoS Genet.">
        <title>Population sequencing reveals clonal diversity and ancestral inbreeding in the grapevine cultivar Chardonnay.</title>
        <authorList>
            <person name="Roach M.J."/>
            <person name="Johnson D.L."/>
            <person name="Bohlmann J."/>
            <person name="van Vuuren H.J."/>
            <person name="Jones S.J."/>
            <person name="Pretorius I.S."/>
            <person name="Schmidt S.A."/>
            <person name="Borneman A.R."/>
        </authorList>
    </citation>
    <scope>NUCLEOTIDE SEQUENCE [LARGE SCALE GENOMIC DNA]</scope>
    <source>
        <strain evidence="5">cv. Chardonnay</strain>
        <tissue evidence="4">Leaf</tissue>
    </source>
</reference>
<evidence type="ECO:0000256" key="2">
    <source>
        <dbReference type="ARBA" id="ARBA00022472"/>
    </source>
</evidence>
<dbReference type="Pfam" id="PF02536">
    <property type="entry name" value="mTERF"/>
    <property type="match status" value="2"/>
</dbReference>
<keyword evidence="2" id="KW-0805">Transcription regulation</keyword>
<dbReference type="EMBL" id="QGNW01002605">
    <property type="protein sequence ID" value="RVW15092.1"/>
    <property type="molecule type" value="Genomic_DNA"/>
</dbReference>
<dbReference type="GO" id="GO:0003676">
    <property type="term" value="F:nucleic acid binding"/>
    <property type="evidence" value="ECO:0007669"/>
    <property type="project" value="InterPro"/>
</dbReference>
<dbReference type="InterPro" id="IPR003690">
    <property type="entry name" value="MTERF"/>
</dbReference>
<dbReference type="SMART" id="SM00733">
    <property type="entry name" value="Mterf"/>
    <property type="match status" value="6"/>
</dbReference>
<dbReference type="AlphaFoldDB" id="A0A438BVV0"/>
<evidence type="ECO:0000313" key="5">
    <source>
        <dbReference type="Proteomes" id="UP000288805"/>
    </source>
</evidence>
<dbReference type="PANTHER" id="PTHR13068">
    <property type="entry name" value="CGI-12 PROTEIN-RELATED"/>
    <property type="match status" value="1"/>
</dbReference>
<comment type="similarity">
    <text evidence="1">Belongs to the mTERF family.</text>
</comment>
<keyword evidence="2" id="KW-0804">Transcription</keyword>
<evidence type="ECO:0000256" key="1">
    <source>
        <dbReference type="ARBA" id="ARBA00007692"/>
    </source>
</evidence>
<dbReference type="FunFam" id="1.25.70.10:FF:000001">
    <property type="entry name" value="Mitochondrial transcription termination factor-like"/>
    <property type="match status" value="1"/>
</dbReference>
<comment type="caution">
    <text evidence="4">The sequence shown here is derived from an EMBL/GenBank/DDBJ whole genome shotgun (WGS) entry which is preliminary data.</text>
</comment>
<proteinExistence type="inferred from homology"/>
<keyword evidence="3" id="KW-0809">Transit peptide</keyword>
<dbReference type="InterPro" id="IPR038538">
    <property type="entry name" value="MTERF_sf"/>
</dbReference>
<dbReference type="PANTHER" id="PTHR13068:SF31">
    <property type="entry name" value="TRANSCRIPTION TERMINATION FACTOR MTERF2, CHLOROPLASTIC-LIKE"/>
    <property type="match status" value="1"/>
</dbReference>
<dbReference type="GO" id="GO:0006353">
    <property type="term" value="P:DNA-templated transcription termination"/>
    <property type="evidence" value="ECO:0007669"/>
    <property type="project" value="UniProtKB-KW"/>
</dbReference>
<gene>
    <name evidence="4" type="ORF">CK203_083319</name>
</gene>
<accession>A0A438BVV0</accession>
<organism evidence="4 5">
    <name type="scientific">Vitis vinifera</name>
    <name type="common">Grape</name>
    <dbReference type="NCBI Taxonomy" id="29760"/>
    <lineage>
        <taxon>Eukaryota</taxon>
        <taxon>Viridiplantae</taxon>
        <taxon>Streptophyta</taxon>
        <taxon>Embryophyta</taxon>
        <taxon>Tracheophyta</taxon>
        <taxon>Spermatophyta</taxon>
        <taxon>Magnoliopsida</taxon>
        <taxon>eudicotyledons</taxon>
        <taxon>Gunneridae</taxon>
        <taxon>Pentapetalae</taxon>
        <taxon>rosids</taxon>
        <taxon>Vitales</taxon>
        <taxon>Vitaceae</taxon>
        <taxon>Viteae</taxon>
        <taxon>Vitis</taxon>
    </lineage>
</organism>
<evidence type="ECO:0000256" key="3">
    <source>
        <dbReference type="ARBA" id="ARBA00022946"/>
    </source>
</evidence>
<sequence length="378" mass="43404">MAKLPFKSLLCLMQKRFLTTSPTLYISSLSSSSSTLLSPSYTAQFLVKSCGLPLDSAISISQKLNLDENKPQKHASVLELLKSHGFSNTHIVKLVSRYPLILQSQVDKLKLKVEYLHDNGLVGPVLHELIVSNPNILRRSLDKHIKPSLDFLKEFLETNEKIVTAIKRGSWLLSFDLKGILKPNTFLLIKEGVPRKRISQLITLQPRAIMQNVDRMLYATERARSLDIKPTDSTYVTAIPVILSMTESTWKRKVELYKKFGLTEVEIFKAIKRQPYFMACSEEKIKSLMNFYTYTMKLKPSAIATYPRLLLYSFDARIQPRFNVLNILASKKLLKTHKKIAWLLTQSEAKFLTNYVNRYLDQVPDLMELYRGVKTIDL</sequence>
<keyword evidence="2" id="KW-0806">Transcription termination</keyword>